<keyword evidence="4" id="KW-1185">Reference proteome</keyword>
<reference evidence="3" key="1">
    <citation type="submission" date="2021-02" db="EMBL/GenBank/DDBJ databases">
        <authorList>
            <person name="Dougan E. K."/>
            <person name="Rhodes N."/>
            <person name="Thang M."/>
            <person name="Chan C."/>
        </authorList>
    </citation>
    <scope>NUCLEOTIDE SEQUENCE</scope>
</reference>
<accession>A0A813CFE6</accession>
<dbReference type="AlphaFoldDB" id="A0A813CFE6"/>
<dbReference type="InterPro" id="IPR018247">
    <property type="entry name" value="EF_Hand_1_Ca_BS"/>
</dbReference>
<dbReference type="PROSITE" id="PS00018">
    <property type="entry name" value="EF_HAND_1"/>
    <property type="match status" value="1"/>
</dbReference>
<evidence type="ECO:0000313" key="3">
    <source>
        <dbReference type="EMBL" id="CAE7941207.1"/>
    </source>
</evidence>
<dbReference type="OrthoDB" id="347657at2759"/>
<gene>
    <name evidence="3" type="primary">CPK27</name>
    <name evidence="3" type="ORF">SNEC2469_LOCUS34193</name>
</gene>
<evidence type="ECO:0000313" key="4">
    <source>
        <dbReference type="Proteomes" id="UP000601435"/>
    </source>
</evidence>
<feature type="domain" description="EF-hand" evidence="2">
    <location>
        <begin position="84"/>
        <end position="119"/>
    </location>
</feature>
<dbReference type="SUPFAM" id="SSF47473">
    <property type="entry name" value="EF-hand"/>
    <property type="match status" value="1"/>
</dbReference>
<evidence type="ECO:0000259" key="2">
    <source>
        <dbReference type="PROSITE" id="PS50222"/>
    </source>
</evidence>
<dbReference type="EMBL" id="CAJNJA010093363">
    <property type="protein sequence ID" value="CAE7941207.1"/>
    <property type="molecule type" value="Genomic_DNA"/>
</dbReference>
<dbReference type="InterPro" id="IPR002048">
    <property type="entry name" value="EF_hand_dom"/>
</dbReference>
<keyword evidence="1" id="KW-0106">Calcium</keyword>
<feature type="non-terminal residue" evidence="3">
    <location>
        <position position="196"/>
    </location>
</feature>
<dbReference type="Gene3D" id="1.10.238.10">
    <property type="entry name" value="EF-hand"/>
    <property type="match status" value="2"/>
</dbReference>
<dbReference type="Pfam" id="PF00036">
    <property type="entry name" value="EF-hand_1"/>
    <property type="match status" value="1"/>
</dbReference>
<dbReference type="InterPro" id="IPR011992">
    <property type="entry name" value="EF-hand-dom_pair"/>
</dbReference>
<dbReference type="PROSITE" id="PS50222">
    <property type="entry name" value="EF_HAND_2"/>
    <property type="match status" value="1"/>
</dbReference>
<name>A0A813CFE6_9DINO</name>
<comment type="caution">
    <text evidence="3">The sequence shown here is derived from an EMBL/GenBank/DDBJ whole genome shotgun (WGS) entry which is preliminary data.</text>
</comment>
<proteinExistence type="predicted"/>
<evidence type="ECO:0000256" key="1">
    <source>
        <dbReference type="ARBA" id="ARBA00022837"/>
    </source>
</evidence>
<sequence length="196" mass="22012">DGIVSKGEFQEGFHVLCTREAKNVSQEVLSAIAKNVENFTSASSMKKAALTAAARHLEGYELQKLLDKFESEWKLGFAMADGSKTATWAEEAFLALDTDGSGEIDYSEFLAAVMDAKHLERRDLLWATFQECWRHIEVKTKVFSYYVFLVSPLAIVPYTTPQRPILVIKSPMWQGLFKGPSRLKVWGSAVRLKDSV</sequence>
<dbReference type="SMART" id="SM00054">
    <property type="entry name" value="EFh"/>
    <property type="match status" value="1"/>
</dbReference>
<protein>
    <submittedName>
        <fullName evidence="3">CPK27 protein</fullName>
    </submittedName>
</protein>
<dbReference type="Proteomes" id="UP000601435">
    <property type="component" value="Unassembled WGS sequence"/>
</dbReference>
<organism evidence="3 4">
    <name type="scientific">Symbiodinium necroappetens</name>
    <dbReference type="NCBI Taxonomy" id="1628268"/>
    <lineage>
        <taxon>Eukaryota</taxon>
        <taxon>Sar</taxon>
        <taxon>Alveolata</taxon>
        <taxon>Dinophyceae</taxon>
        <taxon>Suessiales</taxon>
        <taxon>Symbiodiniaceae</taxon>
        <taxon>Symbiodinium</taxon>
    </lineage>
</organism>
<dbReference type="GO" id="GO:0005509">
    <property type="term" value="F:calcium ion binding"/>
    <property type="evidence" value="ECO:0007669"/>
    <property type="project" value="InterPro"/>
</dbReference>